<keyword evidence="2" id="KW-0547">Nucleotide-binding</keyword>
<dbReference type="InterPro" id="IPR003593">
    <property type="entry name" value="AAA+_ATPase"/>
</dbReference>
<evidence type="ECO:0000313" key="6">
    <source>
        <dbReference type="Proteomes" id="UP001596084"/>
    </source>
</evidence>
<evidence type="ECO:0000256" key="2">
    <source>
        <dbReference type="ARBA" id="ARBA00022741"/>
    </source>
</evidence>
<sequence length="254" mass="27395">MSVELQGVTVRYGPRAALQDVHLCVQAGRVLGIVGANGSGKSSLVKAVAGLVPSEGRIRVCGHAAGRCKIGYMPQDLQAPMALTVLEVVLLGRLGQLRLRVQPDDLDAVRQVLQRLGLEVLAGRYLNELSGGQRQMAFLAQALVSEPAVLLLDEPISALDICHQLEVLEVVRAMTIERQLCTLIVLHDLNATARFADDVALLRDGRLLAWGAPEQVLTVDNVAAGFDTRAEVLACDDGTRVLVSRQSLRGWVKR</sequence>
<evidence type="ECO:0000256" key="3">
    <source>
        <dbReference type="ARBA" id="ARBA00022840"/>
    </source>
</evidence>
<dbReference type="PROSITE" id="PS00211">
    <property type="entry name" value="ABC_TRANSPORTER_1"/>
    <property type="match status" value="1"/>
</dbReference>
<dbReference type="SUPFAM" id="SSF52540">
    <property type="entry name" value="P-loop containing nucleoside triphosphate hydrolases"/>
    <property type="match status" value="1"/>
</dbReference>
<dbReference type="InterPro" id="IPR027417">
    <property type="entry name" value="P-loop_NTPase"/>
</dbReference>
<protein>
    <submittedName>
        <fullName evidence="5">ABC transporter ATP-binding protein</fullName>
    </submittedName>
</protein>
<comment type="caution">
    <text evidence="5">The sequence shown here is derived from an EMBL/GenBank/DDBJ whole genome shotgun (WGS) entry which is preliminary data.</text>
</comment>
<dbReference type="Pfam" id="PF00005">
    <property type="entry name" value="ABC_tran"/>
    <property type="match status" value="1"/>
</dbReference>
<evidence type="ECO:0000313" key="5">
    <source>
        <dbReference type="EMBL" id="MFC5519898.1"/>
    </source>
</evidence>
<dbReference type="RefSeq" id="WP_084389736.1">
    <property type="nucleotide sequence ID" value="NZ_JBHSMX010000007.1"/>
</dbReference>
<dbReference type="Gene3D" id="3.40.50.300">
    <property type="entry name" value="P-loop containing nucleotide triphosphate hydrolases"/>
    <property type="match status" value="1"/>
</dbReference>
<keyword evidence="1" id="KW-0472">Membrane</keyword>
<dbReference type="CDD" id="cd03214">
    <property type="entry name" value="ABC_Iron-Siderophores_B12_Hemin"/>
    <property type="match status" value="1"/>
</dbReference>
<keyword evidence="3 5" id="KW-0067">ATP-binding</keyword>
<dbReference type="Proteomes" id="UP001596084">
    <property type="component" value="Unassembled WGS sequence"/>
</dbReference>
<evidence type="ECO:0000256" key="1">
    <source>
        <dbReference type="ARBA" id="ARBA00022475"/>
    </source>
</evidence>
<organism evidence="5 6">
    <name type="scientific">Polaromonas jejuensis</name>
    <dbReference type="NCBI Taxonomy" id="457502"/>
    <lineage>
        <taxon>Bacteria</taxon>
        <taxon>Pseudomonadati</taxon>
        <taxon>Pseudomonadota</taxon>
        <taxon>Betaproteobacteria</taxon>
        <taxon>Burkholderiales</taxon>
        <taxon>Comamonadaceae</taxon>
        <taxon>Polaromonas</taxon>
    </lineage>
</organism>
<dbReference type="EMBL" id="JBHSMX010000007">
    <property type="protein sequence ID" value="MFC5519898.1"/>
    <property type="molecule type" value="Genomic_DNA"/>
</dbReference>
<keyword evidence="1" id="KW-1003">Cell membrane</keyword>
<dbReference type="GO" id="GO:0005524">
    <property type="term" value="F:ATP binding"/>
    <property type="evidence" value="ECO:0007669"/>
    <property type="project" value="UniProtKB-KW"/>
</dbReference>
<feature type="domain" description="ABC transporter" evidence="4">
    <location>
        <begin position="3"/>
        <end position="229"/>
    </location>
</feature>
<accession>A0ABW0Q5D6</accession>
<name>A0ABW0Q5D6_9BURK</name>
<proteinExistence type="predicted"/>
<evidence type="ECO:0000259" key="4">
    <source>
        <dbReference type="PROSITE" id="PS50893"/>
    </source>
</evidence>
<dbReference type="SMART" id="SM00382">
    <property type="entry name" value="AAA"/>
    <property type="match status" value="1"/>
</dbReference>
<reference evidence="6" key="1">
    <citation type="journal article" date="2019" name="Int. J. Syst. Evol. Microbiol.">
        <title>The Global Catalogue of Microorganisms (GCM) 10K type strain sequencing project: providing services to taxonomists for standard genome sequencing and annotation.</title>
        <authorList>
            <consortium name="The Broad Institute Genomics Platform"/>
            <consortium name="The Broad Institute Genome Sequencing Center for Infectious Disease"/>
            <person name="Wu L."/>
            <person name="Ma J."/>
        </authorList>
    </citation>
    <scope>NUCLEOTIDE SEQUENCE [LARGE SCALE GENOMIC DNA]</scope>
    <source>
        <strain evidence="6">CGMCC 4.7277</strain>
    </source>
</reference>
<dbReference type="PROSITE" id="PS50893">
    <property type="entry name" value="ABC_TRANSPORTER_2"/>
    <property type="match status" value="1"/>
</dbReference>
<dbReference type="InterPro" id="IPR003439">
    <property type="entry name" value="ABC_transporter-like_ATP-bd"/>
</dbReference>
<dbReference type="PANTHER" id="PTHR42794:SF2">
    <property type="entry name" value="ABC TRANSPORTER ATP-BINDING PROTEIN"/>
    <property type="match status" value="1"/>
</dbReference>
<keyword evidence="6" id="KW-1185">Reference proteome</keyword>
<dbReference type="InterPro" id="IPR017871">
    <property type="entry name" value="ABC_transporter-like_CS"/>
</dbReference>
<gene>
    <name evidence="5" type="ORF">ACFPP7_03070</name>
</gene>
<dbReference type="PANTHER" id="PTHR42794">
    <property type="entry name" value="HEMIN IMPORT ATP-BINDING PROTEIN HMUV"/>
    <property type="match status" value="1"/>
</dbReference>